<evidence type="ECO:0000256" key="1">
    <source>
        <dbReference type="SAM" id="Phobius"/>
    </source>
</evidence>
<dbReference type="PROSITE" id="PS50244">
    <property type="entry name" value="S5A_REDUCTASE"/>
    <property type="match status" value="1"/>
</dbReference>
<protein>
    <submittedName>
        <fullName evidence="2">Uncharacterized protein</fullName>
    </submittedName>
</protein>
<name>B8HVC7_CYAP4</name>
<dbReference type="KEGG" id="cyn:Cyan7425_2218"/>
<feature type="transmembrane region" description="Helical" evidence="1">
    <location>
        <begin position="166"/>
        <end position="187"/>
    </location>
</feature>
<feature type="transmembrane region" description="Helical" evidence="1">
    <location>
        <begin position="44"/>
        <end position="64"/>
    </location>
</feature>
<gene>
    <name evidence="2" type="ordered locus">Cyan7425_2218</name>
</gene>
<dbReference type="Pfam" id="PF06966">
    <property type="entry name" value="DUF1295"/>
    <property type="match status" value="1"/>
</dbReference>
<dbReference type="OrthoDB" id="9779233at2"/>
<dbReference type="eggNOG" id="COG3752">
    <property type="taxonomic scope" value="Bacteria"/>
</dbReference>
<evidence type="ECO:0000313" key="2">
    <source>
        <dbReference type="EMBL" id="ACL44579.1"/>
    </source>
</evidence>
<feature type="transmembrane region" description="Helical" evidence="1">
    <location>
        <begin position="76"/>
        <end position="100"/>
    </location>
</feature>
<dbReference type="PANTHER" id="PTHR32251:SF33">
    <property type="entry name" value="STEROID 5-ALPHA REDUCTASE C-TERMINAL DOMAIN-CONTAINING PROTEIN"/>
    <property type="match status" value="1"/>
</dbReference>
<sequence>MQTSTPFLNFEVPLLTAINVAKVITILCLLAFALIYGVHDLRQVIYLCLHITYCCWWLLEQWLFPQRREQIFTDKIGLSTFLFTQLFVGVVFALPGYLAFTNPTPIPYATVFLALPLYILGSLINTAADVQKMTAKSMGASLVNDGIWRGVRHINYLGDLMRYTSFSIVAGSLWAFLLPGMIFLIYLQRMAQKEQSMAAKYPDFAAYQQSTARLLPWIW</sequence>
<dbReference type="InterPro" id="IPR010721">
    <property type="entry name" value="UstE-like"/>
</dbReference>
<dbReference type="HOGENOM" id="CLU_1239617_0_0_3"/>
<keyword evidence="1" id="KW-0812">Transmembrane</keyword>
<reference evidence="2" key="1">
    <citation type="submission" date="2009-01" db="EMBL/GenBank/DDBJ databases">
        <title>Complete sequence of chromosome Cyanothece sp. PCC 7425.</title>
        <authorList>
            <consortium name="US DOE Joint Genome Institute"/>
            <person name="Lucas S."/>
            <person name="Copeland A."/>
            <person name="Lapidus A."/>
            <person name="Glavina del Rio T."/>
            <person name="Dalin E."/>
            <person name="Tice H."/>
            <person name="Bruce D."/>
            <person name="Goodwin L."/>
            <person name="Pitluck S."/>
            <person name="Sims D."/>
            <person name="Meineke L."/>
            <person name="Brettin T."/>
            <person name="Detter J.C."/>
            <person name="Han C."/>
            <person name="Larimer F."/>
            <person name="Land M."/>
            <person name="Hauser L."/>
            <person name="Kyrpides N."/>
            <person name="Ovchinnikova G."/>
            <person name="Liberton M."/>
            <person name="Stoeckel J."/>
            <person name="Banerjee A."/>
            <person name="Singh A."/>
            <person name="Page L."/>
            <person name="Sato H."/>
            <person name="Zhao L."/>
            <person name="Sherman L."/>
            <person name="Pakrasi H."/>
            <person name="Richardson P."/>
        </authorList>
    </citation>
    <scope>NUCLEOTIDE SEQUENCE</scope>
    <source>
        <strain evidence="2">PCC 7425</strain>
    </source>
</reference>
<keyword evidence="1" id="KW-0472">Membrane</keyword>
<feature type="transmembrane region" description="Helical" evidence="1">
    <location>
        <begin position="12"/>
        <end position="38"/>
    </location>
</feature>
<dbReference type="GO" id="GO:0016020">
    <property type="term" value="C:membrane"/>
    <property type="evidence" value="ECO:0007669"/>
    <property type="project" value="TreeGrafter"/>
</dbReference>
<dbReference type="STRING" id="395961.Cyan7425_2218"/>
<organism evidence="2">
    <name type="scientific">Cyanothece sp. (strain PCC 7425 / ATCC 29141)</name>
    <dbReference type="NCBI Taxonomy" id="395961"/>
    <lineage>
        <taxon>Bacteria</taxon>
        <taxon>Bacillati</taxon>
        <taxon>Cyanobacteriota</taxon>
        <taxon>Cyanophyceae</taxon>
        <taxon>Gomontiellales</taxon>
        <taxon>Cyanothecaceae</taxon>
        <taxon>Cyanothece</taxon>
    </lineage>
</organism>
<dbReference type="PANTHER" id="PTHR32251">
    <property type="entry name" value="3-OXO-5-ALPHA-STEROID 4-DEHYDROGENASE"/>
    <property type="match status" value="1"/>
</dbReference>
<keyword evidence="1" id="KW-1133">Transmembrane helix</keyword>
<dbReference type="AlphaFoldDB" id="B8HVC7"/>
<dbReference type="Gene3D" id="1.20.120.1630">
    <property type="match status" value="1"/>
</dbReference>
<feature type="transmembrane region" description="Helical" evidence="1">
    <location>
        <begin position="106"/>
        <end position="128"/>
    </location>
</feature>
<proteinExistence type="predicted"/>
<dbReference type="EMBL" id="CP001344">
    <property type="protein sequence ID" value="ACL44579.1"/>
    <property type="molecule type" value="Genomic_DNA"/>
</dbReference>
<accession>B8HVC7</accession>